<dbReference type="OrthoDB" id="434647at2759"/>
<proteinExistence type="predicted"/>
<dbReference type="AlphaFoldDB" id="G8YRX6"/>
<dbReference type="eggNOG" id="ENOG502RS11">
    <property type="taxonomic scope" value="Eukaryota"/>
</dbReference>
<evidence type="ECO:0000313" key="3">
    <source>
        <dbReference type="Proteomes" id="UP000005222"/>
    </source>
</evidence>
<dbReference type="STRING" id="559304.G8YRX6"/>
<dbReference type="Pfam" id="PF03134">
    <property type="entry name" value="TB2_DP1_HVA22"/>
    <property type="match status" value="1"/>
</dbReference>
<dbReference type="HOGENOM" id="CLU_918358_0_0_1"/>
<dbReference type="EMBL" id="FO082057">
    <property type="protein sequence ID" value="CCE78313.1"/>
    <property type="molecule type" value="Genomic_DNA"/>
</dbReference>
<feature type="region of interest" description="Disordered" evidence="1">
    <location>
        <begin position="245"/>
        <end position="307"/>
    </location>
</feature>
<feature type="compositionally biased region" description="Polar residues" evidence="1">
    <location>
        <begin position="277"/>
        <end position="297"/>
    </location>
</feature>
<organism evidence="2 3">
    <name type="scientific">Pichia sorbitophila (strain ATCC MYA-4447 / BCRC 22081 / CBS 7064 / NBRC 10061 / NRRL Y-12695)</name>
    <name type="common">Hybrid yeast</name>
    <dbReference type="NCBI Taxonomy" id="559304"/>
    <lineage>
        <taxon>Eukaryota</taxon>
        <taxon>Fungi</taxon>
        <taxon>Dikarya</taxon>
        <taxon>Ascomycota</taxon>
        <taxon>Saccharomycotina</taxon>
        <taxon>Pichiomycetes</taxon>
        <taxon>Debaryomycetaceae</taxon>
        <taxon>Millerozyma</taxon>
    </lineage>
</organism>
<dbReference type="InterPro" id="IPR004345">
    <property type="entry name" value="TB2_DP1_HVA22"/>
</dbReference>
<reference evidence="2 3" key="1">
    <citation type="journal article" date="2012" name="G3 (Bethesda)">
        <title>Pichia sorbitophila, an interspecies yeast hybrid reveals early steps of genome resolution following polyploidization.</title>
        <authorList>
            <person name="Leh Louis V."/>
            <person name="Despons L."/>
            <person name="Friedrich A."/>
            <person name="Martin T."/>
            <person name="Durrens P."/>
            <person name="Casaregola S."/>
            <person name="Neuveglise C."/>
            <person name="Fairhead C."/>
            <person name="Marck C."/>
            <person name="Cruz J.A."/>
            <person name="Straub M.L."/>
            <person name="Kugler V."/>
            <person name="Sacerdot C."/>
            <person name="Uzunov Z."/>
            <person name="Thierry A."/>
            <person name="Weiss S."/>
            <person name="Bleykasten C."/>
            <person name="De Montigny J."/>
            <person name="Jacques N."/>
            <person name="Jung P."/>
            <person name="Lemaire M."/>
            <person name="Mallet S."/>
            <person name="Morel G."/>
            <person name="Richard G.F."/>
            <person name="Sarkar A."/>
            <person name="Savel G."/>
            <person name="Schacherer J."/>
            <person name="Seret M.L."/>
            <person name="Talla E."/>
            <person name="Samson G."/>
            <person name="Jubin C."/>
            <person name="Poulain J."/>
            <person name="Vacherie B."/>
            <person name="Barbe V."/>
            <person name="Pelletier E."/>
            <person name="Sherman D.J."/>
            <person name="Westhof E."/>
            <person name="Weissenbach J."/>
            <person name="Baret P.V."/>
            <person name="Wincker P."/>
            <person name="Gaillardin C."/>
            <person name="Dujon B."/>
            <person name="Souciet J.L."/>
        </authorList>
    </citation>
    <scope>NUCLEOTIDE SEQUENCE [LARGE SCALE GENOMIC DNA]</scope>
    <source>
        <strain evidence="3">ATCC MYA-4447 / BCRC 22081 / CBS 7064 / NBRC 10061 / NRRL Y-12695</strain>
    </source>
</reference>
<dbReference type="OMA" id="KRKGWIW"/>
<gene>
    <name evidence="2" type="primary">Piso0_000933</name>
    <name evidence="2" type="ORF">GNLVRS01_PISO0C07218g</name>
</gene>
<dbReference type="InParanoid" id="G8YRX6"/>
<evidence type="ECO:0000313" key="2">
    <source>
        <dbReference type="EMBL" id="CCE78313.1"/>
    </source>
</evidence>
<sequence>MFGIFDILNLLIGIVYPILSSYKSLKDYNEISRRINSGRLTFGSVQVPINEILKRATGEQEGSDGSKDEGKALQYAIVGMQKWIIYWLVYASINVAETVLLVRHLLPFYSFSTFIFRMWLISPFFISGVTADSQGAISVAENELNEFSQRGCGLVFFSFLKPWLDGEVSMLENLNLNEKLSYFFKSSILSQVASMAVKDATGPGSGMKDDSSYLSTFVTRIKDAGTSSGITKYFYEFQGSDGKKDLGDQSIPKSHTSTESTLTDDISDEYDLVDKPSNANAKTAPNTAGFSSGIEPQSTEKSKGWFW</sequence>
<dbReference type="Proteomes" id="UP000005222">
    <property type="component" value="Chromosome C"/>
</dbReference>
<feature type="compositionally biased region" description="Basic and acidic residues" evidence="1">
    <location>
        <begin position="298"/>
        <end position="307"/>
    </location>
</feature>
<name>G8YRX6_PICSO</name>
<accession>G8YRX6</accession>
<keyword evidence="3" id="KW-1185">Reference proteome</keyword>
<protein>
    <submittedName>
        <fullName evidence="2">Piso0_000933 protein</fullName>
    </submittedName>
</protein>
<evidence type="ECO:0000256" key="1">
    <source>
        <dbReference type="SAM" id="MobiDB-lite"/>
    </source>
</evidence>
<feature type="compositionally biased region" description="Polar residues" evidence="1">
    <location>
        <begin position="251"/>
        <end position="264"/>
    </location>
</feature>